<feature type="transmembrane region" description="Helical" evidence="1">
    <location>
        <begin position="74"/>
        <end position="94"/>
    </location>
</feature>
<comment type="caution">
    <text evidence="2">The sequence shown here is derived from an EMBL/GenBank/DDBJ whole genome shotgun (WGS) entry which is preliminary data.</text>
</comment>
<feature type="transmembrane region" description="Helical" evidence="1">
    <location>
        <begin position="346"/>
        <end position="363"/>
    </location>
</feature>
<dbReference type="InterPro" id="IPR051085">
    <property type="entry name" value="MB_O-acyltransferase"/>
</dbReference>
<feature type="transmembrane region" description="Helical" evidence="1">
    <location>
        <begin position="142"/>
        <end position="163"/>
    </location>
</feature>
<dbReference type="Proteomes" id="UP001208131">
    <property type="component" value="Unassembled WGS sequence"/>
</dbReference>
<organism evidence="2 3">
    <name type="scientific">Hominimerdicola aceti</name>
    <dbReference type="NCBI Taxonomy" id="2981726"/>
    <lineage>
        <taxon>Bacteria</taxon>
        <taxon>Bacillati</taxon>
        <taxon>Bacillota</taxon>
        <taxon>Clostridia</taxon>
        <taxon>Eubacteriales</taxon>
        <taxon>Oscillospiraceae</taxon>
        <taxon>Hominimerdicola</taxon>
    </lineage>
</organism>
<keyword evidence="1" id="KW-0812">Transmembrane</keyword>
<feature type="transmembrane region" description="Helical" evidence="1">
    <location>
        <begin position="106"/>
        <end position="122"/>
    </location>
</feature>
<keyword evidence="2" id="KW-0808">Transferase</keyword>
<feature type="transmembrane region" description="Helical" evidence="1">
    <location>
        <begin position="383"/>
        <end position="408"/>
    </location>
</feature>
<dbReference type="PANTHER" id="PTHR13285">
    <property type="entry name" value="ACYLTRANSFERASE"/>
    <property type="match status" value="1"/>
</dbReference>
<feature type="transmembrane region" description="Helical" evidence="1">
    <location>
        <begin position="214"/>
        <end position="234"/>
    </location>
</feature>
<accession>A0AAE3IGR2</accession>
<dbReference type="EMBL" id="JAOQJZ010000007">
    <property type="protein sequence ID" value="MCU6705941.1"/>
    <property type="molecule type" value="Genomic_DNA"/>
</dbReference>
<name>A0AAE3IGR2_9FIRM</name>
<evidence type="ECO:0000313" key="2">
    <source>
        <dbReference type="EMBL" id="MCU6705941.1"/>
    </source>
</evidence>
<feature type="transmembrane region" description="Helical" evidence="1">
    <location>
        <begin position="293"/>
        <end position="310"/>
    </location>
</feature>
<keyword evidence="2" id="KW-0012">Acyltransferase</keyword>
<reference evidence="2 3" key="1">
    <citation type="journal article" date="2021" name="ISME Commun">
        <title>Automated analysis of genomic sequences facilitates high-throughput and comprehensive description of bacteria.</title>
        <authorList>
            <person name="Hitch T.C.A."/>
        </authorList>
    </citation>
    <scope>NUCLEOTIDE SEQUENCE [LARGE SCALE GENOMIC DNA]</scope>
    <source>
        <strain evidence="2 3">Sanger_31</strain>
    </source>
</reference>
<protein>
    <submittedName>
        <fullName evidence="2">Acyltransferase</fullName>
    </submittedName>
</protein>
<feature type="transmembrane region" description="Helical" evidence="1">
    <location>
        <begin position="429"/>
        <end position="454"/>
    </location>
</feature>
<dbReference type="GO" id="GO:0016746">
    <property type="term" value="F:acyltransferase activity"/>
    <property type="evidence" value="ECO:0007669"/>
    <property type="project" value="UniProtKB-KW"/>
</dbReference>
<keyword evidence="1" id="KW-0472">Membrane</keyword>
<dbReference type="RefSeq" id="WP_267301135.1">
    <property type="nucleotide sequence ID" value="NZ_JAOQJZ010000007.1"/>
</dbReference>
<evidence type="ECO:0000313" key="3">
    <source>
        <dbReference type="Proteomes" id="UP001208131"/>
    </source>
</evidence>
<feature type="transmembrane region" description="Helical" evidence="1">
    <location>
        <begin position="184"/>
        <end position="202"/>
    </location>
</feature>
<keyword evidence="1" id="KW-1133">Transmembrane helix</keyword>
<evidence type="ECO:0000256" key="1">
    <source>
        <dbReference type="SAM" id="Phobius"/>
    </source>
</evidence>
<feature type="transmembrane region" description="Helical" evidence="1">
    <location>
        <begin position="31"/>
        <end position="62"/>
    </location>
</feature>
<keyword evidence="3" id="KW-1185">Reference proteome</keyword>
<dbReference type="AlphaFoldDB" id="A0AAE3IGR2"/>
<proteinExistence type="predicted"/>
<feature type="transmembrane region" description="Helical" evidence="1">
    <location>
        <begin position="316"/>
        <end position="334"/>
    </location>
</feature>
<sequence length="458" mass="51487">MVYSDLIFILGMFPIMTIISLFDRSAEYKNLILIVCSLLFFSWGRPFVFCLIFLSVILDWIFGLIISKNRENKALCGIVLALDIIMNVSLMLIFGQNILYNKVKKLSFDAAILPLGMGYYMLRGISYVYDVFKGNCKAEKNIFCLLTYMVSLHFMLVGPLVRYGDIEPQIRHREITGAKLNQGLNKIVFGFGKVVLLAGVFEQIKLAGLNGKEITTLGCWLGMLSFLAQYYFLFTGLSDMAKGLGLTNGFVYPDNYTNIEADGLFTGMIKSFNTTVVDFFSEVFCCKKNMNKVFTFVCYILCGLALSIWYQAKVNFIIVGLCAAVLCILEKLFLERPLSKLPDLVKYIYLVLTALVIFGGLYFDSFYGYKKWLFALAGVNVKYTLSVSVKSAVLKNITLIVISFFIVCPPAKRAFCKIFKKLSQKSQAAYGRVMITKTIMTVLVFAVSVITLAAEYAA</sequence>
<gene>
    <name evidence="2" type="ORF">OCV57_08380</name>
</gene>
<feature type="transmembrane region" description="Helical" evidence="1">
    <location>
        <begin position="6"/>
        <end position="22"/>
    </location>
</feature>
<dbReference type="PANTHER" id="PTHR13285:SF23">
    <property type="entry name" value="TEICHOIC ACID D-ALANYLTRANSFERASE"/>
    <property type="match status" value="1"/>
</dbReference>